<keyword evidence="14" id="KW-0251">Elongation factor</keyword>
<keyword evidence="15" id="KW-1185">Reference proteome</keyword>
<dbReference type="NCBIfam" id="TIGR00231">
    <property type="entry name" value="small_GTP"/>
    <property type="match status" value="1"/>
</dbReference>
<comment type="caution">
    <text evidence="14">The sequence shown here is derived from an EMBL/GenBank/DDBJ whole genome shotgun (WGS) entry which is preliminary data.</text>
</comment>
<dbReference type="Pfam" id="PF00009">
    <property type="entry name" value="GTP_EFTU"/>
    <property type="match status" value="1"/>
</dbReference>
<dbReference type="PROSITE" id="PS51722">
    <property type="entry name" value="G_TR_2"/>
    <property type="match status" value="1"/>
</dbReference>
<dbReference type="FunFam" id="3.30.70.240:FF:000007">
    <property type="entry name" value="Translation factor GUF1, mitochondrial"/>
    <property type="match status" value="1"/>
</dbReference>
<evidence type="ECO:0000256" key="2">
    <source>
        <dbReference type="ARBA" id="ARBA00022475"/>
    </source>
</evidence>
<comment type="function">
    <text evidence="10">Required for accurate and efficient protein synthesis under certain stress conditions. May act as a fidelity factor of the translation reaction, by catalyzing a one-codon backward translocation of tRNAs on improperly translocated ribosomes. Back-translocation proceeds from a post-translocation (POST) complex to a pre-translocation (PRE) complex, thus giving elongation factor G a second chance to translocate the tRNAs correctly. Binds to ribosomes in a GTP-dependent manner.</text>
</comment>
<evidence type="ECO:0000256" key="9">
    <source>
        <dbReference type="ARBA" id="ARBA00050293"/>
    </source>
</evidence>
<proteinExistence type="inferred from homology"/>
<keyword evidence="3" id="KW-0997">Cell inner membrane</keyword>
<dbReference type="InterPro" id="IPR027518">
    <property type="entry name" value="GUFP"/>
</dbReference>
<dbReference type="InterPro" id="IPR027417">
    <property type="entry name" value="P-loop_NTPase"/>
</dbReference>
<dbReference type="EC" id="3.6.5.n1" evidence="12"/>
<keyword evidence="2" id="KW-1003">Cell membrane</keyword>
<dbReference type="CDD" id="cd03699">
    <property type="entry name" value="EF4_II"/>
    <property type="match status" value="1"/>
</dbReference>
<protein>
    <recommendedName>
        <fullName evidence="12">elongation factor 4</fullName>
        <ecNumber evidence="12">3.6.5.n1</ecNumber>
    </recommendedName>
</protein>
<dbReference type="AlphaFoldDB" id="A0A8J7DTW9"/>
<dbReference type="PROSITE" id="PS00301">
    <property type="entry name" value="G_TR_1"/>
    <property type="match status" value="1"/>
</dbReference>
<evidence type="ECO:0000256" key="7">
    <source>
        <dbReference type="ARBA" id="ARBA00023134"/>
    </source>
</evidence>
<dbReference type="FunFam" id="3.30.70.2570:FF:000001">
    <property type="entry name" value="Translation factor GUF1, mitochondrial"/>
    <property type="match status" value="1"/>
</dbReference>
<dbReference type="InterPro" id="IPR006297">
    <property type="entry name" value="EF-4"/>
</dbReference>
<dbReference type="GO" id="GO:0043022">
    <property type="term" value="F:ribosome binding"/>
    <property type="evidence" value="ECO:0007669"/>
    <property type="project" value="TreeGrafter"/>
</dbReference>
<evidence type="ECO:0000256" key="6">
    <source>
        <dbReference type="ARBA" id="ARBA00022917"/>
    </source>
</evidence>
<dbReference type="InterPro" id="IPR005225">
    <property type="entry name" value="Small_GTP-bd"/>
</dbReference>
<dbReference type="FunFam" id="2.40.30.10:FF:000015">
    <property type="entry name" value="Translation factor GUF1, mitochondrial"/>
    <property type="match status" value="1"/>
</dbReference>
<dbReference type="GO" id="GO:0045727">
    <property type="term" value="P:positive regulation of translation"/>
    <property type="evidence" value="ECO:0007669"/>
    <property type="project" value="TreeGrafter"/>
</dbReference>
<dbReference type="CDD" id="cd03709">
    <property type="entry name" value="lepA_C"/>
    <property type="match status" value="1"/>
</dbReference>
<dbReference type="InterPro" id="IPR035654">
    <property type="entry name" value="LepA_IV"/>
</dbReference>
<evidence type="ECO:0000313" key="15">
    <source>
        <dbReference type="Proteomes" id="UP000654482"/>
    </source>
</evidence>
<dbReference type="EMBL" id="JADEWZ010000001">
    <property type="protein sequence ID" value="MBE9114411.1"/>
    <property type="molecule type" value="Genomic_DNA"/>
</dbReference>
<dbReference type="Gene3D" id="3.40.50.300">
    <property type="entry name" value="P-loop containing nucleotide triphosphate hydrolases"/>
    <property type="match status" value="1"/>
</dbReference>
<gene>
    <name evidence="14" type="primary">lepA</name>
    <name evidence="14" type="ORF">IQ249_00735</name>
</gene>
<dbReference type="InterPro" id="IPR000640">
    <property type="entry name" value="EFG_V-like"/>
</dbReference>
<evidence type="ECO:0000256" key="12">
    <source>
        <dbReference type="ARBA" id="ARBA00066744"/>
    </source>
</evidence>
<dbReference type="GO" id="GO:0003924">
    <property type="term" value="F:GTPase activity"/>
    <property type="evidence" value="ECO:0007669"/>
    <property type="project" value="InterPro"/>
</dbReference>
<dbReference type="Pfam" id="PF06421">
    <property type="entry name" value="LepA_C"/>
    <property type="match status" value="1"/>
</dbReference>
<keyword evidence="8" id="KW-0472">Membrane</keyword>
<dbReference type="Gene3D" id="3.30.70.240">
    <property type="match status" value="1"/>
</dbReference>
<evidence type="ECO:0000313" key="14">
    <source>
        <dbReference type="EMBL" id="MBE9114411.1"/>
    </source>
</evidence>
<evidence type="ECO:0000256" key="4">
    <source>
        <dbReference type="ARBA" id="ARBA00022741"/>
    </source>
</evidence>
<dbReference type="PANTHER" id="PTHR43512">
    <property type="entry name" value="TRANSLATION FACTOR GUF1-RELATED"/>
    <property type="match status" value="1"/>
</dbReference>
<sequence>MTDVSVSRIRNFSIIAHIDHGKSTLADRLLQVTGTVEQRQMKEQFLDNMDLERERGITIKLQAARMNYQAQDGETYVLNLIDTPGHVDFSYEVSRSLVACEGALLVVDASQGVEAQTLANVYLALENDLEIIPVLNKIDLPGAEPERVIEEIEEVIGLDCSNAILASAKAGKGIDEILESIVRLIPPPQDTVDEPLRALIFDSYYDTYRGVIVYFRVVDGKVRKGDRVRLMISKKEYDIDELGVLSPNQIQLDELHAGEVGYFAAAIKAVEDARVGDTITLARQPAEEPLPGYTEAKPMVFCGLFPIDSDQYKDLRDALEKLKLSDAALSYEPETSSAMGFGFRCGFLGLLHMEIVQERLEREYNLDLIVTAPSVIYRVTTTVGEVFEIDNPNQLPPPGNRESIEEPYVRVEILTPEAYVGTLMELCQTRRGIFQDMKYFTPTRTNLIYEIPLAEMVTDFFDRMKSRSRGYASMEYHLLGYRQDNLVKLDLLVNGDPVDSLSTIVHRDKAYPVGRALTEKLKELIPRHQFKIPIQAAIGSKIIASEHIPALRKDVLAKCYGGDISRKKKLLQKQAKGKKRMKSIGTVDVPQEAFMAVLKLD</sequence>
<dbReference type="CDD" id="cd16260">
    <property type="entry name" value="EF4_III"/>
    <property type="match status" value="1"/>
</dbReference>
<dbReference type="InterPro" id="IPR013842">
    <property type="entry name" value="LepA_CTD"/>
</dbReference>
<dbReference type="InterPro" id="IPR000795">
    <property type="entry name" value="T_Tr_GTP-bd_dom"/>
</dbReference>
<evidence type="ECO:0000256" key="8">
    <source>
        <dbReference type="ARBA" id="ARBA00023136"/>
    </source>
</evidence>
<evidence type="ECO:0000256" key="1">
    <source>
        <dbReference type="ARBA" id="ARBA00005454"/>
    </source>
</evidence>
<dbReference type="InterPro" id="IPR038363">
    <property type="entry name" value="LepA_C_sf"/>
</dbReference>
<dbReference type="HAMAP" id="MF_03138">
    <property type="entry name" value="GUFP"/>
    <property type="match status" value="1"/>
</dbReference>
<dbReference type="HAMAP" id="MF_00071">
    <property type="entry name" value="LepA"/>
    <property type="match status" value="1"/>
</dbReference>
<dbReference type="GO" id="GO:0003746">
    <property type="term" value="F:translation elongation factor activity"/>
    <property type="evidence" value="ECO:0007669"/>
    <property type="project" value="UniProtKB-KW"/>
</dbReference>
<feature type="domain" description="Tr-type G" evidence="13">
    <location>
        <begin position="7"/>
        <end position="189"/>
    </location>
</feature>
<dbReference type="FunFam" id="3.40.50.300:FF:000078">
    <property type="entry name" value="Elongation factor 4"/>
    <property type="match status" value="1"/>
</dbReference>
<keyword evidence="7" id="KW-0342">GTP-binding</keyword>
<reference evidence="14" key="1">
    <citation type="submission" date="2020-10" db="EMBL/GenBank/DDBJ databases">
        <authorList>
            <person name="Castelo-Branco R."/>
            <person name="Eusebio N."/>
            <person name="Adriana R."/>
            <person name="Vieira A."/>
            <person name="Brugerolle De Fraissinette N."/>
            <person name="Rezende De Castro R."/>
            <person name="Schneider M.P."/>
            <person name="Vasconcelos V."/>
            <person name="Leao P.N."/>
        </authorList>
    </citation>
    <scope>NUCLEOTIDE SEQUENCE</scope>
    <source>
        <strain evidence="14">LEGE 07157</strain>
    </source>
</reference>
<comment type="similarity">
    <text evidence="1">Belongs to the TRAFAC class translation factor GTPase superfamily. Classic translation factor GTPase family. LepA subfamily.</text>
</comment>
<dbReference type="Gene3D" id="3.30.70.2570">
    <property type="entry name" value="Elongation factor 4, C-terminal domain"/>
    <property type="match status" value="1"/>
</dbReference>
<dbReference type="NCBIfam" id="TIGR01393">
    <property type="entry name" value="lepA"/>
    <property type="match status" value="1"/>
</dbReference>
<dbReference type="SMART" id="SM00838">
    <property type="entry name" value="EFG_C"/>
    <property type="match status" value="1"/>
</dbReference>
<dbReference type="RefSeq" id="WP_194027490.1">
    <property type="nucleotide sequence ID" value="NZ_JADEWZ010000001.1"/>
</dbReference>
<evidence type="ECO:0000256" key="5">
    <source>
        <dbReference type="ARBA" id="ARBA00022801"/>
    </source>
</evidence>
<organism evidence="14 15">
    <name type="scientific">Lusitaniella coriacea LEGE 07157</name>
    <dbReference type="NCBI Taxonomy" id="945747"/>
    <lineage>
        <taxon>Bacteria</taxon>
        <taxon>Bacillati</taxon>
        <taxon>Cyanobacteriota</taxon>
        <taxon>Cyanophyceae</taxon>
        <taxon>Spirulinales</taxon>
        <taxon>Lusitaniellaceae</taxon>
        <taxon>Lusitaniella</taxon>
    </lineage>
</organism>
<dbReference type="InterPro" id="IPR031157">
    <property type="entry name" value="G_TR_CS"/>
</dbReference>
<dbReference type="CDD" id="cd01890">
    <property type="entry name" value="LepA"/>
    <property type="match status" value="1"/>
</dbReference>
<name>A0A8J7DTW9_9CYAN</name>
<evidence type="ECO:0000256" key="11">
    <source>
        <dbReference type="ARBA" id="ARBA00061052"/>
    </source>
</evidence>
<dbReference type="InterPro" id="IPR035647">
    <property type="entry name" value="EFG_III/V"/>
</dbReference>
<keyword evidence="5 14" id="KW-0378">Hydrolase</keyword>
<dbReference type="PANTHER" id="PTHR43512:SF4">
    <property type="entry name" value="TRANSLATION FACTOR GUF1 HOMOLOG, CHLOROPLASTIC"/>
    <property type="match status" value="1"/>
</dbReference>
<dbReference type="PRINTS" id="PR00315">
    <property type="entry name" value="ELONGATNFCT"/>
</dbReference>
<dbReference type="Pfam" id="PF00679">
    <property type="entry name" value="EFG_C"/>
    <property type="match status" value="1"/>
</dbReference>
<dbReference type="Pfam" id="PF03144">
    <property type="entry name" value="GTP_EFTU_D2"/>
    <property type="match status" value="1"/>
</dbReference>
<dbReference type="GO" id="GO:0005525">
    <property type="term" value="F:GTP binding"/>
    <property type="evidence" value="ECO:0007669"/>
    <property type="project" value="UniProtKB-KW"/>
</dbReference>
<dbReference type="SUPFAM" id="SSF54980">
    <property type="entry name" value="EF-G C-terminal domain-like"/>
    <property type="match status" value="2"/>
</dbReference>
<evidence type="ECO:0000256" key="3">
    <source>
        <dbReference type="ARBA" id="ARBA00022519"/>
    </source>
</evidence>
<dbReference type="Gene3D" id="2.40.30.10">
    <property type="entry name" value="Translation factors"/>
    <property type="match status" value="1"/>
</dbReference>
<accession>A0A8J7DTW9</accession>
<keyword evidence="4" id="KW-0547">Nucleotide-binding</keyword>
<dbReference type="InterPro" id="IPR004161">
    <property type="entry name" value="EFTu-like_2"/>
</dbReference>
<dbReference type="Gene3D" id="3.30.70.870">
    <property type="entry name" value="Elongation Factor G (Translational Gtpase), domain 3"/>
    <property type="match status" value="1"/>
</dbReference>
<dbReference type="FunFam" id="3.30.70.870:FF:000004">
    <property type="entry name" value="Translation factor GUF1, mitochondrial"/>
    <property type="match status" value="1"/>
</dbReference>
<evidence type="ECO:0000256" key="10">
    <source>
        <dbReference type="ARBA" id="ARBA00057626"/>
    </source>
</evidence>
<comment type="similarity">
    <text evidence="11">Belongs to the GTP-binding elongation factor family. LepA subfamily.</text>
</comment>
<comment type="catalytic activity">
    <reaction evidence="9">
        <text>GTP + H2O = GDP + phosphate + H(+)</text>
        <dbReference type="Rhea" id="RHEA:19669"/>
        <dbReference type="ChEBI" id="CHEBI:15377"/>
        <dbReference type="ChEBI" id="CHEBI:15378"/>
        <dbReference type="ChEBI" id="CHEBI:37565"/>
        <dbReference type="ChEBI" id="CHEBI:43474"/>
        <dbReference type="ChEBI" id="CHEBI:58189"/>
        <dbReference type="EC" id="3.6.5.n1"/>
    </reaction>
</comment>
<dbReference type="Proteomes" id="UP000654482">
    <property type="component" value="Unassembled WGS sequence"/>
</dbReference>
<keyword evidence="6" id="KW-0648">Protein biosynthesis</keyword>
<evidence type="ECO:0000259" key="13">
    <source>
        <dbReference type="PROSITE" id="PS51722"/>
    </source>
</evidence>
<dbReference type="SUPFAM" id="SSF52540">
    <property type="entry name" value="P-loop containing nucleoside triphosphate hydrolases"/>
    <property type="match status" value="1"/>
</dbReference>